<dbReference type="AlphaFoldDB" id="A0A9X0AMJ7"/>
<name>A0A9X0AMJ7_9HELO</name>
<protein>
    <submittedName>
        <fullName evidence="1">Uncharacterized protein</fullName>
    </submittedName>
</protein>
<reference evidence="1" key="1">
    <citation type="submission" date="2022-11" db="EMBL/GenBank/DDBJ databases">
        <title>Genome Resource of Sclerotinia nivalis Strain SnTB1, a Plant Pathogen Isolated from American Ginseng.</title>
        <authorList>
            <person name="Fan S."/>
        </authorList>
    </citation>
    <scope>NUCLEOTIDE SEQUENCE</scope>
    <source>
        <strain evidence="1">SnTB1</strain>
    </source>
</reference>
<keyword evidence="2" id="KW-1185">Reference proteome</keyword>
<accession>A0A9X0AMJ7</accession>
<comment type="caution">
    <text evidence="1">The sequence shown here is derived from an EMBL/GenBank/DDBJ whole genome shotgun (WGS) entry which is preliminary data.</text>
</comment>
<evidence type="ECO:0000313" key="2">
    <source>
        <dbReference type="Proteomes" id="UP001152300"/>
    </source>
</evidence>
<sequence>MDCMPVARVPGAFLTEIQRLCPGLERHFIVLNKAGLTHDPRTLRGYEDSLTNTQFLDFNQSFIEQLRYQWVESCRYYDDMKWEICDSSKECAKIRQKTGSNLGYWSRVDVKPVWMVHTVPYCVSGSRNEIPGPFLALEVSQYRRLHLRCNADGTLPDQYDQIKELFDDGDGGDTQPSVDEKALIITDND</sequence>
<gene>
    <name evidence="1" type="ORF">OCU04_005763</name>
</gene>
<evidence type="ECO:0000313" key="1">
    <source>
        <dbReference type="EMBL" id="KAJ8065049.1"/>
    </source>
</evidence>
<dbReference type="EMBL" id="JAPEIS010000006">
    <property type="protein sequence ID" value="KAJ8065049.1"/>
    <property type="molecule type" value="Genomic_DNA"/>
</dbReference>
<organism evidence="1 2">
    <name type="scientific">Sclerotinia nivalis</name>
    <dbReference type="NCBI Taxonomy" id="352851"/>
    <lineage>
        <taxon>Eukaryota</taxon>
        <taxon>Fungi</taxon>
        <taxon>Dikarya</taxon>
        <taxon>Ascomycota</taxon>
        <taxon>Pezizomycotina</taxon>
        <taxon>Leotiomycetes</taxon>
        <taxon>Helotiales</taxon>
        <taxon>Sclerotiniaceae</taxon>
        <taxon>Sclerotinia</taxon>
    </lineage>
</organism>
<dbReference type="OrthoDB" id="3547784at2759"/>
<dbReference type="Proteomes" id="UP001152300">
    <property type="component" value="Unassembled WGS sequence"/>
</dbReference>
<proteinExistence type="predicted"/>